<evidence type="ECO:0000256" key="8">
    <source>
        <dbReference type="PIRSR" id="PIRSR601577-1"/>
    </source>
</evidence>
<feature type="non-terminal residue" evidence="12">
    <location>
        <position position="617"/>
    </location>
</feature>
<reference evidence="12" key="2">
    <citation type="journal article" date="2023" name="Infect Dis Poverty">
        <title>Chromosome-scale genome of the human blood fluke Schistosoma mekongi and its implications for public health.</title>
        <authorList>
            <person name="Zhou M."/>
            <person name="Xu L."/>
            <person name="Xu D."/>
            <person name="Chen W."/>
            <person name="Khan J."/>
            <person name="Hu Y."/>
            <person name="Huang H."/>
            <person name="Wei H."/>
            <person name="Zhang Y."/>
            <person name="Chusongsang P."/>
            <person name="Tanasarnprasert K."/>
            <person name="Hu X."/>
            <person name="Limpanont Y."/>
            <person name="Lv Z."/>
        </authorList>
    </citation>
    <scope>NUCLEOTIDE SEQUENCE</scope>
    <source>
        <strain evidence="12">LV_2022a</strain>
    </source>
</reference>
<keyword evidence="5 9" id="KW-0862">Zinc</keyword>
<feature type="binding site" evidence="9">
    <location>
        <position position="226"/>
    </location>
    <ligand>
        <name>Zn(2+)</name>
        <dbReference type="ChEBI" id="CHEBI:29105"/>
        <note>catalytic</note>
    </ligand>
</feature>
<dbReference type="EMBL" id="JALJAT010000004">
    <property type="protein sequence ID" value="KAK4470034.1"/>
    <property type="molecule type" value="Genomic_DNA"/>
</dbReference>
<feature type="binding site" evidence="9">
    <location>
        <position position="222"/>
    </location>
    <ligand>
        <name>Zn(2+)</name>
        <dbReference type="ChEBI" id="CHEBI:29105"/>
        <note>catalytic</note>
    </ligand>
</feature>
<dbReference type="Proteomes" id="UP001292079">
    <property type="component" value="Unassembled WGS sequence"/>
</dbReference>
<accession>A0AAE2D3Q2</accession>
<comment type="similarity">
    <text evidence="1 10">Belongs to the peptidase M8 family.</text>
</comment>
<dbReference type="Gene3D" id="3.10.170.20">
    <property type="match status" value="1"/>
</dbReference>
<feature type="signal peptide" evidence="10">
    <location>
        <begin position="1"/>
        <end position="25"/>
    </location>
</feature>
<dbReference type="InterPro" id="IPR001577">
    <property type="entry name" value="Peptidase_M8"/>
</dbReference>
<dbReference type="Gene3D" id="2.10.55.10">
    <property type="entry name" value="Leishmanolysin domain 3"/>
    <property type="match status" value="1"/>
</dbReference>
<feature type="chain" id="PRO_5041769107" description="Leishmanolysin-like peptidase" evidence="10">
    <location>
        <begin position="26"/>
        <end position="617"/>
    </location>
</feature>
<dbReference type="GO" id="GO:0006508">
    <property type="term" value="P:proteolysis"/>
    <property type="evidence" value="ECO:0007669"/>
    <property type="project" value="UniProtKB-KW"/>
</dbReference>
<evidence type="ECO:0000313" key="12">
    <source>
        <dbReference type="EMBL" id="KAK4470034.1"/>
    </source>
</evidence>
<dbReference type="Pfam" id="PF01457">
    <property type="entry name" value="Peptidase_M8"/>
    <property type="match status" value="1"/>
</dbReference>
<reference evidence="12" key="1">
    <citation type="submission" date="2022-04" db="EMBL/GenBank/DDBJ databases">
        <authorList>
            <person name="Xu L."/>
            <person name="Lv Z."/>
        </authorList>
    </citation>
    <scope>NUCLEOTIDE SEQUENCE</scope>
    <source>
        <strain evidence="12">LV_2022a</strain>
    </source>
</reference>
<sequence length="617" mass="71560">QVGLFEVMNLLLIFLYLLVLNEKLAECFKIKYLSSGTKSDKRNIGHGIEFIVGDKFRIQVVMSEEIRLYTLFHKFKKMLIEAVEFWTKIMHPKIQSKQQILMERDCDSRIQSTTSPRSHYCQRFCKAAKMCNGFQIPKKYLKDCRLSENDMYKIEITKPADADFVLFVGLNLTRCPNTALAEAGICQQDPDTDRPVSGTISICSAMNYLKDNPNKVKQVIIHELAHCFGFMYSMLPYLRDEDGHPRTRRNPQTYQPELEKHVNEGLEAEQNTIKYVWRAWQTASNFKYNKRIGLTLPSVLSFARKHFGCNNLDAVDLEVDGGQGTELTHFERRLSISEIMSGSHDIMASVSGLTLNFFKDTGWYNVNVAMAESWKWGHNQGCQFIRESCGRFIERQKREGKQTSTWCENVLGKTSYVRCIPHTNAYGYCNLIKHNYYLNPEHTHFNNLANISTLDQHMMGGMDRLADHCPYMSTVGRIHQTSMNSHCGDTDNRKFKHMVYGQQHYGKKSHCFNFKTRFSGTRTYTSDAGCFRFNCTLRFGLQVYFYGNWYTCPREGGTILIPIDEYSEDLLECPSFYDVCSFEEMRKRKLERQNKRLKNSNNITTNRILLSPDNSTL</sequence>
<dbReference type="FunFam" id="3.90.132.10:FF:000001">
    <property type="entry name" value="leishmanolysin-like peptidase isoform X2"/>
    <property type="match status" value="1"/>
</dbReference>
<evidence type="ECO:0000256" key="11">
    <source>
        <dbReference type="SAM" id="Coils"/>
    </source>
</evidence>
<evidence type="ECO:0000256" key="10">
    <source>
        <dbReference type="RuleBase" id="RU366077"/>
    </source>
</evidence>
<dbReference type="PANTHER" id="PTHR10942:SF0">
    <property type="entry name" value="LEISHMANOLYSIN-LIKE PEPTIDASE"/>
    <property type="match status" value="1"/>
</dbReference>
<dbReference type="SUPFAM" id="SSF55486">
    <property type="entry name" value="Metalloproteases ('zincins'), catalytic domain"/>
    <property type="match status" value="1"/>
</dbReference>
<evidence type="ECO:0000256" key="7">
    <source>
        <dbReference type="ARBA" id="ARBA00039717"/>
    </source>
</evidence>
<dbReference type="GO" id="GO:0046872">
    <property type="term" value="F:metal ion binding"/>
    <property type="evidence" value="ECO:0007669"/>
    <property type="project" value="UniProtKB-KW"/>
</dbReference>
<keyword evidence="10" id="KW-0732">Signal</keyword>
<evidence type="ECO:0000256" key="1">
    <source>
        <dbReference type="ARBA" id="ARBA00005860"/>
    </source>
</evidence>
<keyword evidence="4 10" id="KW-0378">Hydrolase</keyword>
<evidence type="ECO:0000256" key="2">
    <source>
        <dbReference type="ARBA" id="ARBA00022670"/>
    </source>
</evidence>
<keyword evidence="2 10" id="KW-0645">Protease</keyword>
<dbReference type="Gene3D" id="3.90.132.10">
    <property type="entry name" value="Leishmanolysin , domain 2"/>
    <property type="match status" value="1"/>
</dbReference>
<comment type="caution">
    <text evidence="12">The sequence shown here is derived from an EMBL/GenBank/DDBJ whole genome shotgun (WGS) entry which is preliminary data.</text>
</comment>
<keyword evidence="3 9" id="KW-0479">Metal-binding</keyword>
<evidence type="ECO:0000313" key="13">
    <source>
        <dbReference type="Proteomes" id="UP001292079"/>
    </source>
</evidence>
<evidence type="ECO:0000256" key="9">
    <source>
        <dbReference type="PIRSR" id="PIRSR601577-2"/>
    </source>
</evidence>
<feature type="active site" evidence="8">
    <location>
        <position position="223"/>
    </location>
</feature>
<evidence type="ECO:0000256" key="5">
    <source>
        <dbReference type="ARBA" id="ARBA00022833"/>
    </source>
</evidence>
<organism evidence="12 13">
    <name type="scientific">Schistosoma mekongi</name>
    <name type="common">Parasitic worm</name>
    <dbReference type="NCBI Taxonomy" id="38744"/>
    <lineage>
        <taxon>Eukaryota</taxon>
        <taxon>Metazoa</taxon>
        <taxon>Spiralia</taxon>
        <taxon>Lophotrochozoa</taxon>
        <taxon>Platyhelminthes</taxon>
        <taxon>Trematoda</taxon>
        <taxon>Digenea</taxon>
        <taxon>Strigeidida</taxon>
        <taxon>Schistosomatoidea</taxon>
        <taxon>Schistosomatidae</taxon>
        <taxon>Schistosoma</taxon>
    </lineage>
</organism>
<name>A0AAE2D3Q2_SCHME</name>
<dbReference type="GO" id="GO:0007155">
    <property type="term" value="P:cell adhesion"/>
    <property type="evidence" value="ECO:0007669"/>
    <property type="project" value="InterPro"/>
</dbReference>
<evidence type="ECO:0000256" key="3">
    <source>
        <dbReference type="ARBA" id="ARBA00022723"/>
    </source>
</evidence>
<gene>
    <name evidence="12" type="ORF">MN116_000069</name>
</gene>
<keyword evidence="6 9" id="KW-0482">Metalloprotease</keyword>
<comment type="cofactor">
    <cofactor evidence="9 10">
        <name>Zn(2+)</name>
        <dbReference type="ChEBI" id="CHEBI:29105"/>
    </cofactor>
    <text evidence="9 10">Binds 1 zinc ion per subunit.</text>
</comment>
<dbReference type="PANTHER" id="PTHR10942">
    <property type="entry name" value="LEISHMANOLYSIN-LIKE PEPTIDASE"/>
    <property type="match status" value="1"/>
</dbReference>
<proteinExistence type="inferred from homology"/>
<keyword evidence="11" id="KW-0175">Coiled coil</keyword>
<feature type="coiled-coil region" evidence="11">
    <location>
        <begin position="580"/>
        <end position="607"/>
    </location>
</feature>
<dbReference type="EC" id="3.4.24.-" evidence="10"/>
<evidence type="ECO:0000256" key="6">
    <source>
        <dbReference type="ARBA" id="ARBA00023049"/>
    </source>
</evidence>
<evidence type="ECO:0000256" key="4">
    <source>
        <dbReference type="ARBA" id="ARBA00022801"/>
    </source>
</evidence>
<keyword evidence="13" id="KW-1185">Reference proteome</keyword>
<feature type="binding site" evidence="9">
    <location>
        <position position="329"/>
    </location>
    <ligand>
        <name>Zn(2+)</name>
        <dbReference type="ChEBI" id="CHEBI:29105"/>
        <note>catalytic</note>
    </ligand>
</feature>
<dbReference type="GO" id="GO:0004222">
    <property type="term" value="F:metalloendopeptidase activity"/>
    <property type="evidence" value="ECO:0007669"/>
    <property type="project" value="UniProtKB-UniRule"/>
</dbReference>
<dbReference type="GO" id="GO:0005737">
    <property type="term" value="C:cytoplasm"/>
    <property type="evidence" value="ECO:0007669"/>
    <property type="project" value="TreeGrafter"/>
</dbReference>
<dbReference type="GO" id="GO:0016020">
    <property type="term" value="C:membrane"/>
    <property type="evidence" value="ECO:0007669"/>
    <property type="project" value="InterPro"/>
</dbReference>
<dbReference type="AlphaFoldDB" id="A0AAE2D3Q2"/>
<protein>
    <recommendedName>
        <fullName evidence="7 10">Leishmanolysin-like peptidase</fullName>
        <ecNumber evidence="10">3.4.24.-</ecNumber>
    </recommendedName>
</protein>